<gene>
    <name evidence="3" type="ORF">GCM10009606_46720</name>
</gene>
<comment type="caution">
    <text evidence="3">The sequence shown here is derived from an EMBL/GenBank/DDBJ whole genome shotgun (WGS) entry which is preliminary data.</text>
</comment>
<feature type="transmembrane region" description="Helical" evidence="2">
    <location>
        <begin position="33"/>
        <end position="58"/>
    </location>
</feature>
<evidence type="ECO:0008006" key="5">
    <source>
        <dbReference type="Google" id="ProtNLM"/>
    </source>
</evidence>
<evidence type="ECO:0000256" key="2">
    <source>
        <dbReference type="SAM" id="Phobius"/>
    </source>
</evidence>
<dbReference type="Proteomes" id="UP001499979">
    <property type="component" value="Unassembled WGS sequence"/>
</dbReference>
<protein>
    <recommendedName>
        <fullName evidence="5">DUF4307 domain-containing protein</fullName>
    </recommendedName>
</protein>
<dbReference type="EMBL" id="BAAAJE010000030">
    <property type="protein sequence ID" value="GAA1163612.1"/>
    <property type="molecule type" value="Genomic_DNA"/>
</dbReference>
<keyword evidence="2" id="KW-0472">Membrane</keyword>
<keyword evidence="2" id="KW-0812">Transmembrane</keyword>
<dbReference type="RefSeq" id="WP_343910781.1">
    <property type="nucleotide sequence ID" value="NZ_BAAAJE010000030.1"/>
</dbReference>
<evidence type="ECO:0000256" key="1">
    <source>
        <dbReference type="SAM" id="MobiDB-lite"/>
    </source>
</evidence>
<evidence type="ECO:0000313" key="3">
    <source>
        <dbReference type="EMBL" id="GAA1163612.1"/>
    </source>
</evidence>
<proteinExistence type="predicted"/>
<feature type="region of interest" description="Disordered" evidence="1">
    <location>
        <begin position="1"/>
        <end position="22"/>
    </location>
</feature>
<reference evidence="3 4" key="1">
    <citation type="journal article" date="2019" name="Int. J. Syst. Evol. Microbiol.">
        <title>The Global Catalogue of Microorganisms (GCM) 10K type strain sequencing project: providing services to taxonomists for standard genome sequencing and annotation.</title>
        <authorList>
            <consortium name="The Broad Institute Genomics Platform"/>
            <consortium name="The Broad Institute Genome Sequencing Center for Infectious Disease"/>
            <person name="Wu L."/>
            <person name="Ma J."/>
        </authorList>
    </citation>
    <scope>NUCLEOTIDE SEQUENCE [LARGE SCALE GENOMIC DNA]</scope>
    <source>
        <strain evidence="3 4">JCM 11813</strain>
    </source>
</reference>
<organism evidence="3 4">
    <name type="scientific">Nocardioides aquiterrae</name>
    <dbReference type="NCBI Taxonomy" id="203799"/>
    <lineage>
        <taxon>Bacteria</taxon>
        <taxon>Bacillati</taxon>
        <taxon>Actinomycetota</taxon>
        <taxon>Actinomycetes</taxon>
        <taxon>Propionibacteriales</taxon>
        <taxon>Nocardioidaceae</taxon>
        <taxon>Nocardioides</taxon>
    </lineage>
</organism>
<sequence>MSTAPPPPGPPGPPYGYQPPYPPKPQKYRPSGWWFALGTGLVVLAIGIGLGVFVWLVAAFLDFDAYVDADGRPHNVTVSTDGERMLWMDSTAQSCRIIDRDSGETIPLHRVSGTFSRSDSRGDFEGLLKFDPGSGHLEVTCVQTDGSSSGAVLISAMPRIGSLVVGILVAIVVPGVLGLAGLVVILVTGILWSTRQPRPKRA</sequence>
<dbReference type="SUPFAM" id="SSF63825">
    <property type="entry name" value="YWTD domain"/>
    <property type="match status" value="1"/>
</dbReference>
<keyword evidence="4" id="KW-1185">Reference proteome</keyword>
<name>A0ABN1UTN2_9ACTN</name>
<keyword evidence="2" id="KW-1133">Transmembrane helix</keyword>
<feature type="transmembrane region" description="Helical" evidence="2">
    <location>
        <begin position="163"/>
        <end position="192"/>
    </location>
</feature>
<evidence type="ECO:0000313" key="4">
    <source>
        <dbReference type="Proteomes" id="UP001499979"/>
    </source>
</evidence>
<accession>A0ABN1UTN2</accession>